<evidence type="ECO:0000256" key="4">
    <source>
        <dbReference type="PROSITE-ProRule" id="PRU01248"/>
    </source>
</evidence>
<reference evidence="7 8" key="1">
    <citation type="submission" date="2016-12" db="EMBL/GenBank/DDBJ databases">
        <title>Candidatus Reconcilibacillus cellulovorans genome.</title>
        <authorList>
            <person name="Kolinko S."/>
            <person name="Wu Y.-W."/>
            <person name="Tachea F."/>
            <person name="Denzel E."/>
            <person name="Hiras J."/>
            <person name="Baecker N."/>
            <person name="Chan L.J."/>
            <person name="Eichorst S.A."/>
            <person name="Frey D."/>
            <person name="Adams P.D."/>
            <person name="Pray T."/>
            <person name="Tanjore D."/>
            <person name="Petzold C.J."/>
            <person name="Gladden J.M."/>
            <person name="Simmons B.A."/>
            <person name="Singer S.W."/>
        </authorList>
    </citation>
    <scope>NUCLEOTIDE SEQUENCE [LARGE SCALE GENOMIC DNA]</scope>
    <source>
        <strain evidence="7">JTherm</strain>
    </source>
</reference>
<dbReference type="PANTHER" id="PTHR30349">
    <property type="entry name" value="PHAGE INTEGRASE-RELATED"/>
    <property type="match status" value="1"/>
</dbReference>
<dbReference type="InterPro" id="IPR013762">
    <property type="entry name" value="Integrase-like_cat_sf"/>
</dbReference>
<dbReference type="Proteomes" id="UP000243688">
    <property type="component" value="Unassembled WGS sequence"/>
</dbReference>
<evidence type="ECO:0000313" key="8">
    <source>
        <dbReference type="Proteomes" id="UP000243688"/>
    </source>
</evidence>
<dbReference type="Pfam" id="PF00589">
    <property type="entry name" value="Phage_integrase"/>
    <property type="match status" value="1"/>
</dbReference>
<sequence length="305" mass="36076">MIYEQWLKENGKTPRTISRYLNIVSDFQSWYVRESGEEYRPDRVSALDLQDYKQYLIRDATYQDAQGNSRRYKISTVNNTIKGLRTYFTYLEEIGQITSNPARKLKPQKLQEQEEEPRWLNRPERSRLLFYVDHQEGTKNPWRFARNRAIVYVFLHAGLRENELVDLDLDDLDFVEDILRVRNGKGGKTRYLPINRDLRRALQEWLEQRGELPTKAVFVSQRGHKRLTTDGVYYYITSLKEKTGIPDLTPHVLRHTFAHDLVERGESLHTVAKLLGHTNINYTRRYVTPSRAEARAAVEKLSEER</sequence>
<dbReference type="AlphaFoldDB" id="A0A2A6DWQ2"/>
<feature type="domain" description="Core-binding (CB)" evidence="6">
    <location>
        <begin position="1"/>
        <end position="92"/>
    </location>
</feature>
<dbReference type="InterPro" id="IPR011010">
    <property type="entry name" value="DNA_brk_join_enz"/>
</dbReference>
<evidence type="ECO:0000256" key="2">
    <source>
        <dbReference type="ARBA" id="ARBA00023125"/>
    </source>
</evidence>
<dbReference type="PANTHER" id="PTHR30349:SF41">
    <property type="entry name" value="INTEGRASE_RECOMBINASE PROTEIN MJ0367-RELATED"/>
    <property type="match status" value="1"/>
</dbReference>
<dbReference type="InterPro" id="IPR050090">
    <property type="entry name" value="Tyrosine_recombinase_XerCD"/>
</dbReference>
<name>A0A2A6DWQ2_9BACL</name>
<dbReference type="GO" id="GO:0015074">
    <property type="term" value="P:DNA integration"/>
    <property type="evidence" value="ECO:0007669"/>
    <property type="project" value="InterPro"/>
</dbReference>
<dbReference type="GO" id="GO:0006310">
    <property type="term" value="P:DNA recombination"/>
    <property type="evidence" value="ECO:0007669"/>
    <property type="project" value="UniProtKB-KW"/>
</dbReference>
<evidence type="ECO:0000259" key="6">
    <source>
        <dbReference type="PROSITE" id="PS51900"/>
    </source>
</evidence>
<evidence type="ECO:0000256" key="3">
    <source>
        <dbReference type="ARBA" id="ARBA00023172"/>
    </source>
</evidence>
<keyword evidence="3" id="KW-0233">DNA recombination</keyword>
<accession>A0A2A6DWQ2</accession>
<dbReference type="SUPFAM" id="SSF56349">
    <property type="entry name" value="DNA breaking-rejoining enzymes"/>
    <property type="match status" value="1"/>
</dbReference>
<evidence type="ECO:0000313" key="7">
    <source>
        <dbReference type="EMBL" id="PDO09221.1"/>
    </source>
</evidence>
<feature type="domain" description="Tyr recombinase" evidence="5">
    <location>
        <begin position="115"/>
        <end position="299"/>
    </location>
</feature>
<dbReference type="InterPro" id="IPR010998">
    <property type="entry name" value="Integrase_recombinase_N"/>
</dbReference>
<dbReference type="EMBL" id="MOXJ01000057">
    <property type="protein sequence ID" value="PDO09221.1"/>
    <property type="molecule type" value="Genomic_DNA"/>
</dbReference>
<proteinExistence type="inferred from homology"/>
<dbReference type="PROSITE" id="PS51898">
    <property type="entry name" value="TYR_RECOMBINASE"/>
    <property type="match status" value="1"/>
</dbReference>
<protein>
    <recommendedName>
        <fullName evidence="9">Integrase</fullName>
    </recommendedName>
</protein>
<evidence type="ECO:0000256" key="1">
    <source>
        <dbReference type="ARBA" id="ARBA00008857"/>
    </source>
</evidence>
<evidence type="ECO:0008006" key="9">
    <source>
        <dbReference type="Google" id="ProtNLM"/>
    </source>
</evidence>
<gene>
    <name evidence="7" type="ORF">BLM47_13735</name>
</gene>
<organism evidence="7 8">
    <name type="scientific">Candidatus Reconcilbacillus cellulovorans</name>
    <dbReference type="NCBI Taxonomy" id="1906605"/>
    <lineage>
        <taxon>Bacteria</taxon>
        <taxon>Bacillati</taxon>
        <taxon>Bacillota</taxon>
        <taxon>Bacilli</taxon>
        <taxon>Bacillales</taxon>
        <taxon>Paenibacillaceae</taxon>
        <taxon>Candidatus Reconcilbacillus</taxon>
    </lineage>
</organism>
<evidence type="ECO:0000259" key="5">
    <source>
        <dbReference type="PROSITE" id="PS51898"/>
    </source>
</evidence>
<dbReference type="GO" id="GO:0003677">
    <property type="term" value="F:DNA binding"/>
    <property type="evidence" value="ECO:0007669"/>
    <property type="project" value="UniProtKB-UniRule"/>
</dbReference>
<keyword evidence="2 4" id="KW-0238">DNA-binding</keyword>
<dbReference type="InterPro" id="IPR044068">
    <property type="entry name" value="CB"/>
</dbReference>
<comment type="similarity">
    <text evidence="1">Belongs to the 'phage' integrase family.</text>
</comment>
<dbReference type="InterPro" id="IPR002104">
    <property type="entry name" value="Integrase_catalytic"/>
</dbReference>
<dbReference type="PROSITE" id="PS51900">
    <property type="entry name" value="CB"/>
    <property type="match status" value="1"/>
</dbReference>
<dbReference type="Gene3D" id="1.10.443.10">
    <property type="entry name" value="Intergrase catalytic core"/>
    <property type="match status" value="1"/>
</dbReference>
<dbReference type="Gene3D" id="1.10.150.130">
    <property type="match status" value="1"/>
</dbReference>
<comment type="caution">
    <text evidence="7">The sequence shown here is derived from an EMBL/GenBank/DDBJ whole genome shotgun (WGS) entry which is preliminary data.</text>
</comment>